<proteinExistence type="predicted"/>
<dbReference type="Gene3D" id="3.40.366.10">
    <property type="entry name" value="Malonyl-Coenzyme A Acyl Carrier Protein, domain 2"/>
    <property type="match status" value="1"/>
</dbReference>
<name>A0ABS8XYD6_9BURK</name>
<accession>A0ABS8XYD6</accession>
<keyword evidence="2" id="KW-0808">Transferase</keyword>
<dbReference type="SMART" id="SM00827">
    <property type="entry name" value="PKS_AT"/>
    <property type="match status" value="1"/>
</dbReference>
<reference evidence="2 3" key="1">
    <citation type="submission" date="2021-12" db="EMBL/GenBank/DDBJ databases">
        <title>Genome seq of P8.</title>
        <authorList>
            <person name="Seo T."/>
        </authorList>
    </citation>
    <scope>NUCLEOTIDE SEQUENCE [LARGE SCALE GENOMIC DNA]</scope>
    <source>
        <strain evidence="2 3">P8</strain>
    </source>
</reference>
<dbReference type="RefSeq" id="WP_233375031.1">
    <property type="nucleotide sequence ID" value="NZ_JAJTWU010000011.1"/>
</dbReference>
<dbReference type="Pfam" id="PF00698">
    <property type="entry name" value="Acyl_transf_1"/>
    <property type="match status" value="1"/>
</dbReference>
<dbReference type="InterPro" id="IPR016035">
    <property type="entry name" value="Acyl_Trfase/lysoPLipase"/>
</dbReference>
<dbReference type="PANTHER" id="PTHR42681:SF6">
    <property type="entry name" value="BLL0263 PROTEIN"/>
    <property type="match status" value="1"/>
</dbReference>
<dbReference type="InterPro" id="IPR001227">
    <property type="entry name" value="Ac_transferase_dom_sf"/>
</dbReference>
<gene>
    <name evidence="2" type="ORF">LXT13_24985</name>
</gene>
<dbReference type="EMBL" id="JAJTWU010000011">
    <property type="protein sequence ID" value="MCE4557651.1"/>
    <property type="molecule type" value="Genomic_DNA"/>
</dbReference>
<sequence length="303" mass="31809">MSLALLFPGQGAQHPKMLPWLLARPEAPPLQTLGASLGADWRTRLDDEHWLQVNTVAQPLLTALALAAWRVLAERLPRPVAIAGYSVGEVAAFAAAGVMDDAAALAFAVERAEAMSDCPAAAGTGLLALQGPRAGELAAQAKDLHLAIRIGADRVIVGGPRQALERQAAAWTAAGMRCTPLPISLASHTPALAGAADELALRLAVMPLQPPVTALVCNFTGTAVRQPAALAAALAGQVGSPVLWDDCMDSVAERQPRCVLEVGPGRTLAGMWEVRHPGIPVRSVDDFQQPEGVWRWVQQSLAD</sequence>
<protein>
    <submittedName>
        <fullName evidence="2">Acyltransferase domain-containing protein</fullName>
    </submittedName>
</protein>
<organism evidence="2 3">
    <name type="scientific">Pelomonas cellulosilytica</name>
    <dbReference type="NCBI Taxonomy" id="2906762"/>
    <lineage>
        <taxon>Bacteria</taxon>
        <taxon>Pseudomonadati</taxon>
        <taxon>Pseudomonadota</taxon>
        <taxon>Betaproteobacteria</taxon>
        <taxon>Burkholderiales</taxon>
        <taxon>Sphaerotilaceae</taxon>
        <taxon>Roseateles</taxon>
    </lineage>
</organism>
<evidence type="ECO:0000313" key="3">
    <source>
        <dbReference type="Proteomes" id="UP001200741"/>
    </source>
</evidence>
<keyword evidence="2" id="KW-0012">Acyltransferase</keyword>
<feature type="domain" description="Malonyl-CoA:ACP transacylase (MAT)" evidence="1">
    <location>
        <begin position="6"/>
        <end position="277"/>
    </location>
</feature>
<comment type="caution">
    <text evidence="2">The sequence shown here is derived from an EMBL/GenBank/DDBJ whole genome shotgun (WGS) entry which is preliminary data.</text>
</comment>
<evidence type="ECO:0000313" key="2">
    <source>
        <dbReference type="EMBL" id="MCE4557651.1"/>
    </source>
</evidence>
<dbReference type="PANTHER" id="PTHR42681">
    <property type="entry name" value="MALONYL-COA-ACYL CARRIER PROTEIN TRANSACYLASE, MITOCHONDRIAL"/>
    <property type="match status" value="1"/>
</dbReference>
<dbReference type="InterPro" id="IPR050858">
    <property type="entry name" value="Mal-CoA-ACP_Trans/PKS_FabD"/>
</dbReference>
<dbReference type="Gene3D" id="3.30.70.250">
    <property type="entry name" value="Malonyl-CoA ACP transacylase, ACP-binding"/>
    <property type="match status" value="1"/>
</dbReference>
<dbReference type="GO" id="GO:0016746">
    <property type="term" value="F:acyltransferase activity"/>
    <property type="evidence" value="ECO:0007669"/>
    <property type="project" value="UniProtKB-KW"/>
</dbReference>
<evidence type="ECO:0000259" key="1">
    <source>
        <dbReference type="SMART" id="SM00827"/>
    </source>
</evidence>
<keyword evidence="3" id="KW-1185">Reference proteome</keyword>
<dbReference type="InterPro" id="IPR014043">
    <property type="entry name" value="Acyl_transferase_dom"/>
</dbReference>
<dbReference type="Proteomes" id="UP001200741">
    <property type="component" value="Unassembled WGS sequence"/>
</dbReference>
<dbReference type="SUPFAM" id="SSF52151">
    <property type="entry name" value="FabD/lysophospholipase-like"/>
    <property type="match status" value="1"/>
</dbReference>